<evidence type="ECO:0000313" key="2">
    <source>
        <dbReference type="EMBL" id="CDT72961.1"/>
    </source>
</evidence>
<comment type="caution">
    <text evidence="1">The sequence shown here is derived from an EMBL/GenBank/DDBJ whole genome shotgun (WGS) entry which is preliminary data.</text>
</comment>
<gene>
    <name evidence="2" type="ORF">VCR4J5_880007</name>
    <name evidence="1" type="ORF">VCR5J5_1170002</name>
</gene>
<dbReference type="AlphaFoldDB" id="A0A822MTE4"/>
<dbReference type="Proteomes" id="UP000049077">
    <property type="component" value="Unassembled WGS sequence"/>
</dbReference>
<evidence type="ECO:0000313" key="4">
    <source>
        <dbReference type="Proteomes" id="UP000049495"/>
    </source>
</evidence>
<reference evidence="4" key="2">
    <citation type="submission" date="2014-06" db="EMBL/GenBank/DDBJ databases">
        <authorList>
            <person name="Le Roux Frederique"/>
        </authorList>
    </citation>
    <scope>NUCLEOTIDE SEQUENCE [LARGE SCALE GENOMIC DNA]</scope>
    <source>
        <strain evidence="4">J5-5</strain>
    </source>
</reference>
<sequence length="52" mass="5644">MEAHIPIQLSAVGVQHTEHSDINISCFTPQESVGRTAKETVEKKSLITIDGP</sequence>
<dbReference type="Proteomes" id="UP000049495">
    <property type="component" value="Unassembled WGS sequence"/>
</dbReference>
<protein>
    <submittedName>
        <fullName evidence="1">Uncharacterized protein</fullName>
    </submittedName>
</protein>
<proteinExistence type="predicted"/>
<dbReference type="EMBL" id="CCJV01000021">
    <property type="protein sequence ID" value="CDS95692.1"/>
    <property type="molecule type" value="Genomic_DNA"/>
</dbReference>
<evidence type="ECO:0000313" key="1">
    <source>
        <dbReference type="EMBL" id="CDS95692.1"/>
    </source>
</evidence>
<dbReference type="EMBL" id="CCJX01000177">
    <property type="protein sequence ID" value="CDT72961.1"/>
    <property type="molecule type" value="Genomic_DNA"/>
</dbReference>
<accession>A0A822MTE4</accession>
<reference evidence="1 3" key="1">
    <citation type="submission" date="2014-06" db="EMBL/GenBank/DDBJ databases">
        <authorList>
            <person name="Le Roux F."/>
        </authorList>
    </citation>
    <scope>NUCLEOTIDE SEQUENCE</scope>
    <source>
        <strain evidence="2 3">J5-4</strain>
        <strain evidence="1">J5-5</strain>
    </source>
</reference>
<evidence type="ECO:0000313" key="3">
    <source>
        <dbReference type="Proteomes" id="UP000049077"/>
    </source>
</evidence>
<organism evidence="1 4">
    <name type="scientific">Vibrio crassostreae</name>
    <dbReference type="NCBI Taxonomy" id="246167"/>
    <lineage>
        <taxon>Bacteria</taxon>
        <taxon>Pseudomonadati</taxon>
        <taxon>Pseudomonadota</taxon>
        <taxon>Gammaproteobacteria</taxon>
        <taxon>Vibrionales</taxon>
        <taxon>Vibrionaceae</taxon>
        <taxon>Vibrio</taxon>
    </lineage>
</organism>
<keyword evidence="3" id="KW-1185">Reference proteome</keyword>
<name>A0A822MTE4_9VIBR</name>